<dbReference type="EMBL" id="ABIB01000011">
    <property type="protein sequence ID" value="EDP95033.1"/>
    <property type="molecule type" value="Genomic_DNA"/>
</dbReference>
<dbReference type="AlphaFoldDB" id="A9E6H2"/>
<organism evidence="1 2">
    <name type="scientific">Kordia algicida OT-1</name>
    <dbReference type="NCBI Taxonomy" id="391587"/>
    <lineage>
        <taxon>Bacteria</taxon>
        <taxon>Pseudomonadati</taxon>
        <taxon>Bacteroidota</taxon>
        <taxon>Flavobacteriia</taxon>
        <taxon>Flavobacteriales</taxon>
        <taxon>Flavobacteriaceae</taxon>
        <taxon>Kordia</taxon>
    </lineage>
</organism>
<proteinExistence type="predicted"/>
<evidence type="ECO:0000313" key="1">
    <source>
        <dbReference type="EMBL" id="EDP95033.1"/>
    </source>
</evidence>
<keyword evidence="2" id="KW-1185">Reference proteome</keyword>
<sequence>MIPIVPNSSYHILKKNSNWEFSDLATHMFGDKVKEWKSYRNRVLSTEMQRVFSNKFLQDLKLHMPNETNEEDLIVSL</sequence>
<comment type="caution">
    <text evidence="1">The sequence shown here is derived from an EMBL/GenBank/DDBJ whole genome shotgun (WGS) entry which is preliminary data.</text>
</comment>
<accession>A9E6H2</accession>
<name>A9E6H2_9FLAO</name>
<dbReference type="STRING" id="391587.KAOT1_01819"/>
<dbReference type="RefSeq" id="WP_007092939.1">
    <property type="nucleotide sequence ID" value="NZ_CP142125.1"/>
</dbReference>
<protein>
    <submittedName>
        <fullName evidence="1">Uncharacterized protein</fullName>
    </submittedName>
</protein>
<dbReference type="OrthoDB" id="9800184at2"/>
<dbReference type="HOGENOM" id="CLU_2633473_0_0_10"/>
<evidence type="ECO:0000313" key="2">
    <source>
        <dbReference type="Proteomes" id="UP000002945"/>
    </source>
</evidence>
<reference evidence="1 2" key="1">
    <citation type="journal article" date="2011" name="J. Bacteriol.">
        <title>Genome sequence of the algicidal bacterium Kordia algicida OT-1.</title>
        <authorList>
            <person name="Lee H.S."/>
            <person name="Kang S.G."/>
            <person name="Kwon K.K."/>
            <person name="Lee J.H."/>
            <person name="Kim S.J."/>
        </authorList>
    </citation>
    <scope>NUCLEOTIDE SEQUENCE [LARGE SCALE GENOMIC DNA]</scope>
    <source>
        <strain evidence="1 2">OT-1</strain>
    </source>
</reference>
<dbReference type="Proteomes" id="UP000002945">
    <property type="component" value="Unassembled WGS sequence"/>
</dbReference>
<gene>
    <name evidence="1" type="ORF">KAOT1_01819</name>
</gene>